<sequence>MPIAAPLAVTFDCRHPAALADFWSRLVGGSLEAEPHEEDYIVIENVPVFGYLGFQQVPEDKVVKNRVHLDLDVADIEAAVVASTAMGAVRVGIPVEEPWNWFQVMRDPEGNEFCFIRRKEVVDP</sequence>
<dbReference type="AlphaFoldDB" id="A0A6J6F8J6"/>
<dbReference type="PANTHER" id="PTHR35908">
    <property type="entry name" value="HYPOTHETICAL FUSION PROTEIN"/>
    <property type="match status" value="1"/>
</dbReference>
<dbReference type="InterPro" id="IPR041581">
    <property type="entry name" value="Glyoxalase_6"/>
</dbReference>
<protein>
    <submittedName>
        <fullName evidence="2">Unannotated protein</fullName>
    </submittedName>
</protein>
<organism evidence="2">
    <name type="scientific">freshwater metagenome</name>
    <dbReference type="NCBI Taxonomy" id="449393"/>
    <lineage>
        <taxon>unclassified sequences</taxon>
        <taxon>metagenomes</taxon>
        <taxon>ecological metagenomes</taxon>
    </lineage>
</organism>
<dbReference type="SUPFAM" id="SSF54593">
    <property type="entry name" value="Glyoxalase/Bleomycin resistance protein/Dihydroxybiphenyl dioxygenase"/>
    <property type="match status" value="1"/>
</dbReference>
<dbReference type="Pfam" id="PF18029">
    <property type="entry name" value="Glyoxalase_6"/>
    <property type="match status" value="1"/>
</dbReference>
<evidence type="ECO:0000259" key="1">
    <source>
        <dbReference type="Pfam" id="PF18029"/>
    </source>
</evidence>
<dbReference type="Gene3D" id="3.10.180.10">
    <property type="entry name" value="2,3-Dihydroxybiphenyl 1,2-Dioxygenase, domain 1"/>
    <property type="match status" value="1"/>
</dbReference>
<accession>A0A6J6F8J6</accession>
<dbReference type="PANTHER" id="PTHR35908:SF1">
    <property type="entry name" value="CONSERVED PROTEIN"/>
    <property type="match status" value="1"/>
</dbReference>
<name>A0A6J6F8J6_9ZZZZ</name>
<feature type="domain" description="Glyoxalase-like" evidence="1">
    <location>
        <begin position="9"/>
        <end position="115"/>
    </location>
</feature>
<reference evidence="2" key="1">
    <citation type="submission" date="2020-05" db="EMBL/GenBank/DDBJ databases">
        <authorList>
            <person name="Chiriac C."/>
            <person name="Salcher M."/>
            <person name="Ghai R."/>
            <person name="Kavagutti S V."/>
        </authorList>
    </citation>
    <scope>NUCLEOTIDE SEQUENCE</scope>
</reference>
<proteinExistence type="predicted"/>
<gene>
    <name evidence="2" type="ORF">UFOPK1722_01282</name>
</gene>
<dbReference type="InterPro" id="IPR029068">
    <property type="entry name" value="Glyas_Bleomycin-R_OHBP_Dase"/>
</dbReference>
<evidence type="ECO:0000313" key="2">
    <source>
        <dbReference type="EMBL" id="CAB4584936.1"/>
    </source>
</evidence>
<dbReference type="EMBL" id="CAEZTS010000117">
    <property type="protein sequence ID" value="CAB4584936.1"/>
    <property type="molecule type" value="Genomic_DNA"/>
</dbReference>